<evidence type="ECO:0000313" key="3">
    <source>
        <dbReference type="EMBL" id="KJH44676.1"/>
    </source>
</evidence>
<evidence type="ECO:0000256" key="1">
    <source>
        <dbReference type="PROSITE-ProRule" id="PRU00042"/>
    </source>
</evidence>
<dbReference type="PROSITE" id="PS00028">
    <property type="entry name" value="ZINC_FINGER_C2H2_1"/>
    <property type="match status" value="1"/>
</dbReference>
<accession>A0A0D8XQT2</accession>
<dbReference type="SMART" id="SM00355">
    <property type="entry name" value="ZnF_C2H2"/>
    <property type="match status" value="3"/>
</dbReference>
<dbReference type="EMBL" id="KN716456">
    <property type="protein sequence ID" value="KJH44676.1"/>
    <property type="molecule type" value="Genomic_DNA"/>
</dbReference>
<keyword evidence="1" id="KW-0863">Zinc-finger</keyword>
<reference evidence="4" key="2">
    <citation type="journal article" date="2016" name="Sci. Rep.">
        <title>Dictyocaulus viviparus genome, variome and transcriptome elucidate lungworm biology and support future intervention.</title>
        <authorList>
            <person name="McNulty S.N."/>
            <person name="Strube C."/>
            <person name="Rosa B.A."/>
            <person name="Martin J.C."/>
            <person name="Tyagi R."/>
            <person name="Choi Y.J."/>
            <person name="Wang Q."/>
            <person name="Hallsworth Pepin K."/>
            <person name="Zhang X."/>
            <person name="Ozersky P."/>
            <person name="Wilson R.K."/>
            <person name="Sternberg P.W."/>
            <person name="Gasser R.B."/>
            <person name="Mitreva M."/>
        </authorList>
    </citation>
    <scope>NUCLEOTIDE SEQUENCE [LARGE SCALE GENOMIC DNA]</scope>
    <source>
        <strain evidence="4">HannoverDv2000</strain>
    </source>
</reference>
<gene>
    <name evidence="3" type="ORF">DICVIV_09283</name>
</gene>
<dbReference type="OrthoDB" id="5771233at2759"/>
<dbReference type="PROSITE" id="PS50157">
    <property type="entry name" value="ZINC_FINGER_C2H2_2"/>
    <property type="match status" value="1"/>
</dbReference>
<feature type="domain" description="C2H2-type" evidence="2">
    <location>
        <begin position="315"/>
        <end position="341"/>
    </location>
</feature>
<keyword evidence="4" id="KW-1185">Reference proteome</keyword>
<evidence type="ECO:0000313" key="4">
    <source>
        <dbReference type="Proteomes" id="UP000053766"/>
    </source>
</evidence>
<dbReference type="STRING" id="29172.A0A0D8XQT2"/>
<keyword evidence="1" id="KW-0862">Zinc</keyword>
<dbReference type="Gene3D" id="3.30.160.60">
    <property type="entry name" value="Classic Zinc Finger"/>
    <property type="match status" value="1"/>
</dbReference>
<sequence length="513" mass="58064">MIIESVGRAYDAVNELCMKFRDIHPIAAQTLFSSLNSFIRDASSRRSGNCCFYFCRWHYLPQCFDMSGRLLPLFLPSQLNAQLLVDNHNKGLVYPDLGCIAVLDPTPLSDSVLHCGIPAAATLQRGCPSQIIVQRCIVCDIIPSSGTCNAMNIEYMIAVPVNPTGTKERWAKNICRYLKSSNCHELLNSFLMQSQPRLCLRHFNPRSLIMDPRGTIVRSASVNELPVLNFSQLAALNVEFYQAFGKLIDKCGQVLNSITDIYFHRFHHLQHKFVCIECFNNSRVISTEQEMIEHFVSKHYGKNPNDGNIPVIYNFHCPLKSCDEVFSSVQAFRKHINHVHSRMFSFASDNCATRFFNTAKMTSHNEIHEKQRCDVPCCYLCGIVNPWKCEIADGVRISHELVHAMRRFVVCKTCMAPIGQDPTGFILIDHFMRQHMVDQPRRVRHCKVCRQNIVEAGIAEHILEQHKLTAFQGCLAPQSNELTIMNGSEFSAYLGIPNDACKLNSLTDPSGIA</sequence>
<dbReference type="AlphaFoldDB" id="A0A0D8XQT2"/>
<evidence type="ECO:0000259" key="2">
    <source>
        <dbReference type="PROSITE" id="PS50157"/>
    </source>
</evidence>
<reference evidence="3 4" key="1">
    <citation type="submission" date="2013-11" db="EMBL/GenBank/DDBJ databases">
        <title>Draft genome of the bovine lungworm Dictyocaulus viviparus.</title>
        <authorList>
            <person name="Mitreva M."/>
        </authorList>
    </citation>
    <scope>NUCLEOTIDE SEQUENCE [LARGE SCALE GENOMIC DNA]</scope>
    <source>
        <strain evidence="3 4">HannoverDv2000</strain>
    </source>
</reference>
<dbReference type="InterPro" id="IPR013087">
    <property type="entry name" value="Znf_C2H2_type"/>
</dbReference>
<dbReference type="GO" id="GO:0008270">
    <property type="term" value="F:zinc ion binding"/>
    <property type="evidence" value="ECO:0007669"/>
    <property type="project" value="UniProtKB-KW"/>
</dbReference>
<keyword evidence="1" id="KW-0479">Metal-binding</keyword>
<name>A0A0D8XQT2_DICVI</name>
<organism evidence="3 4">
    <name type="scientific">Dictyocaulus viviparus</name>
    <name type="common">Bovine lungworm</name>
    <dbReference type="NCBI Taxonomy" id="29172"/>
    <lineage>
        <taxon>Eukaryota</taxon>
        <taxon>Metazoa</taxon>
        <taxon>Ecdysozoa</taxon>
        <taxon>Nematoda</taxon>
        <taxon>Chromadorea</taxon>
        <taxon>Rhabditida</taxon>
        <taxon>Rhabditina</taxon>
        <taxon>Rhabditomorpha</taxon>
        <taxon>Strongyloidea</taxon>
        <taxon>Metastrongylidae</taxon>
        <taxon>Dictyocaulus</taxon>
    </lineage>
</organism>
<dbReference type="Proteomes" id="UP000053766">
    <property type="component" value="Unassembled WGS sequence"/>
</dbReference>
<proteinExistence type="predicted"/>
<protein>
    <recommendedName>
        <fullName evidence="2">C2H2-type domain-containing protein</fullName>
    </recommendedName>
</protein>